<dbReference type="EMBL" id="CP016076">
    <property type="protein sequence ID" value="APU16134.1"/>
    <property type="molecule type" value="Genomic_DNA"/>
</dbReference>
<keyword evidence="5" id="KW-0413">Isomerase</keyword>
<dbReference type="GO" id="GO:0043138">
    <property type="term" value="F:3'-5' DNA helicase activity"/>
    <property type="evidence" value="ECO:0007669"/>
    <property type="project" value="UniProtKB-EC"/>
</dbReference>
<dbReference type="GO" id="GO:0000725">
    <property type="term" value="P:recombinational repair"/>
    <property type="evidence" value="ECO:0007669"/>
    <property type="project" value="TreeGrafter"/>
</dbReference>
<dbReference type="PANTHER" id="PTHR11070">
    <property type="entry name" value="UVRD / RECB / PCRA DNA HELICASE FAMILY MEMBER"/>
    <property type="match status" value="1"/>
</dbReference>
<dbReference type="GO" id="GO:0003677">
    <property type="term" value="F:DNA binding"/>
    <property type="evidence" value="ECO:0007669"/>
    <property type="project" value="InterPro"/>
</dbReference>
<evidence type="ECO:0000256" key="3">
    <source>
        <dbReference type="ARBA" id="ARBA00022806"/>
    </source>
</evidence>
<keyword evidence="1 9" id="KW-0547">Nucleotide-binding</keyword>
<dbReference type="KEGG" id="acad:UA74_20545"/>
<feature type="binding site" evidence="9">
    <location>
        <begin position="261"/>
        <end position="268"/>
    </location>
    <ligand>
        <name>ATP</name>
        <dbReference type="ChEBI" id="CHEBI:30616"/>
    </ligand>
</feature>
<dbReference type="InterPro" id="IPR014016">
    <property type="entry name" value="UvrD-like_ATP-bd"/>
</dbReference>
<evidence type="ECO:0000256" key="2">
    <source>
        <dbReference type="ARBA" id="ARBA00022801"/>
    </source>
</evidence>
<dbReference type="EC" id="5.6.2.4" evidence="7"/>
<dbReference type="InterPro" id="IPR000212">
    <property type="entry name" value="DNA_helicase_UvrD/REP"/>
</dbReference>
<comment type="catalytic activity">
    <reaction evidence="6">
        <text>Couples ATP hydrolysis with the unwinding of duplex DNA by translocating in the 3'-5' direction.</text>
        <dbReference type="EC" id="5.6.2.4"/>
    </reaction>
</comment>
<evidence type="ECO:0000256" key="4">
    <source>
        <dbReference type="ARBA" id="ARBA00022840"/>
    </source>
</evidence>
<dbReference type="GO" id="GO:0005524">
    <property type="term" value="F:ATP binding"/>
    <property type="evidence" value="ECO:0007669"/>
    <property type="project" value="UniProtKB-UniRule"/>
</dbReference>
<evidence type="ECO:0000256" key="9">
    <source>
        <dbReference type="PROSITE-ProRule" id="PRU00560"/>
    </source>
</evidence>
<proteinExistence type="predicted"/>
<keyword evidence="2 9" id="KW-0378">Hydrolase</keyword>
<dbReference type="Pfam" id="PF13361">
    <property type="entry name" value="UvrD_C"/>
    <property type="match status" value="1"/>
</dbReference>
<dbReference type="SUPFAM" id="SSF52540">
    <property type="entry name" value="P-loop containing nucleoside triphosphate hydrolases"/>
    <property type="match status" value="1"/>
</dbReference>
<keyword evidence="3 9" id="KW-0347">Helicase</keyword>
<dbReference type="PROSITE" id="PS51198">
    <property type="entry name" value="UVRD_HELICASE_ATP_BIND"/>
    <property type="match status" value="1"/>
</dbReference>
<dbReference type="Proteomes" id="UP000185511">
    <property type="component" value="Chromosome"/>
</dbReference>
<organism evidence="11 12">
    <name type="scientific">Actinoalloteichus fjordicus</name>
    <dbReference type="NCBI Taxonomy" id="1612552"/>
    <lineage>
        <taxon>Bacteria</taxon>
        <taxon>Bacillati</taxon>
        <taxon>Actinomycetota</taxon>
        <taxon>Actinomycetes</taxon>
        <taxon>Pseudonocardiales</taxon>
        <taxon>Pseudonocardiaceae</taxon>
        <taxon>Actinoalloteichus</taxon>
    </lineage>
</organism>
<dbReference type="InterPro" id="IPR027417">
    <property type="entry name" value="P-loop_NTPase"/>
</dbReference>
<evidence type="ECO:0000259" key="10">
    <source>
        <dbReference type="PROSITE" id="PS51198"/>
    </source>
</evidence>
<keyword evidence="12" id="KW-1185">Reference proteome</keyword>
<accession>A0AAC9LFW8</accession>
<dbReference type="GO" id="GO:0016787">
    <property type="term" value="F:hydrolase activity"/>
    <property type="evidence" value="ECO:0007669"/>
    <property type="project" value="UniProtKB-UniRule"/>
</dbReference>
<dbReference type="AlphaFoldDB" id="A0AAC9LFW8"/>
<evidence type="ECO:0000256" key="6">
    <source>
        <dbReference type="ARBA" id="ARBA00034617"/>
    </source>
</evidence>
<evidence type="ECO:0000256" key="8">
    <source>
        <dbReference type="ARBA" id="ARBA00048988"/>
    </source>
</evidence>
<dbReference type="InterPro" id="IPR014017">
    <property type="entry name" value="DNA_helicase_UvrD-like_C"/>
</dbReference>
<evidence type="ECO:0000256" key="1">
    <source>
        <dbReference type="ARBA" id="ARBA00022741"/>
    </source>
</evidence>
<name>A0AAC9LFW8_9PSEU</name>
<sequence>MARLAIHADFMQEYARLERSVQTKVIEVLDRFRQATHTGRHLERVGNARDRRMHTIRIDLFWRGVVLAPERGDLYTLLRVLPHDDAYTWAVRHRASVNSATGSIELRDVAAIDATYPELSRMAERRPERLFAQVNDADLGRLGIDDQTLAFARTLTDVLTLEASKAFLPERQWEVLYGLAAGMTVESVWTELGAVATAEPYDTDDVVAAVERGGDRLVLVNGPDELMKVFQESLAHWRIYLHPTQHRMAYGSFSGSARVTGGPGTGKTVVALHRAHHLAAGGVGRVLVTTFTSTLTDSLQEGLRQLPDLGPRESHVDVQTIDSLAHRIFAETHGRPTMIDAQEQQNLWRDVITTLSLPFSEAFLAEEWRQVVLGQQVLDAQGYLRAKRDGRGRKLGNIQKALVWQAMHEFTEELRRRRVHTYETVCAAAAAILAGRADKPYRHVIVDEAQDLNPMQWRLLRAAVPVASNDLFIAGDTHQRIYQHRVTLRELGVQITGRSTRLTVNYRTTAEILAWSLGMLRGERIDDMDDGLETIAGYRSQVHGAMPVLAGHSSRTVELAELCSVIEEWHAAGVKPEEIGIATRSKLAGEGVRDSLATAGVPVRLLDRKTPPAPDAVSVGTMHRMKGLEFRCVAVVGVRDQQMPLQPAVTPESEDEVAHRHDLQRERCLLFVACTRAREQLYVSWTGTPSRFLTAVQ</sequence>
<dbReference type="Pfam" id="PF00580">
    <property type="entry name" value="UvrD-helicase"/>
    <property type="match status" value="1"/>
</dbReference>
<evidence type="ECO:0000313" key="11">
    <source>
        <dbReference type="EMBL" id="APU16134.1"/>
    </source>
</evidence>
<dbReference type="RefSeq" id="WP_075741734.1">
    <property type="nucleotide sequence ID" value="NZ_CP016076.1"/>
</dbReference>
<gene>
    <name evidence="11" type="ORF">UA74_20545</name>
</gene>
<evidence type="ECO:0000313" key="12">
    <source>
        <dbReference type="Proteomes" id="UP000185511"/>
    </source>
</evidence>
<keyword evidence="4 9" id="KW-0067">ATP-binding</keyword>
<dbReference type="Gene3D" id="3.40.50.300">
    <property type="entry name" value="P-loop containing nucleotide triphosphate hydrolases"/>
    <property type="match status" value="2"/>
</dbReference>
<reference evidence="12" key="1">
    <citation type="submission" date="2016-06" db="EMBL/GenBank/DDBJ databases">
        <title>Complete genome sequence of Actinoalloteichus fjordicus DSM 46855 (=ADI127-17), type strain of the new species Actinoalloteichus fjordicus.</title>
        <authorList>
            <person name="Ruckert C."/>
            <person name="Nouioui I."/>
            <person name="Willmese J."/>
            <person name="van Wezel G."/>
            <person name="Klenk H.-P."/>
            <person name="Kalinowski J."/>
            <person name="Zotchev S.B."/>
        </authorList>
    </citation>
    <scope>NUCLEOTIDE SEQUENCE [LARGE SCALE GENOMIC DNA]</scope>
    <source>
        <strain evidence="12">ADI127-7</strain>
    </source>
</reference>
<dbReference type="PANTHER" id="PTHR11070:SF45">
    <property type="entry name" value="DNA 3'-5' HELICASE"/>
    <property type="match status" value="1"/>
</dbReference>
<evidence type="ECO:0000256" key="7">
    <source>
        <dbReference type="ARBA" id="ARBA00034808"/>
    </source>
</evidence>
<evidence type="ECO:0000256" key="5">
    <source>
        <dbReference type="ARBA" id="ARBA00023235"/>
    </source>
</evidence>
<comment type="catalytic activity">
    <reaction evidence="8">
        <text>ATP + H2O = ADP + phosphate + H(+)</text>
        <dbReference type="Rhea" id="RHEA:13065"/>
        <dbReference type="ChEBI" id="CHEBI:15377"/>
        <dbReference type="ChEBI" id="CHEBI:15378"/>
        <dbReference type="ChEBI" id="CHEBI:30616"/>
        <dbReference type="ChEBI" id="CHEBI:43474"/>
        <dbReference type="ChEBI" id="CHEBI:456216"/>
        <dbReference type="EC" id="5.6.2.4"/>
    </reaction>
</comment>
<feature type="domain" description="UvrD-like helicase ATP-binding" evidence="10">
    <location>
        <begin position="240"/>
        <end position="509"/>
    </location>
</feature>
<protein>
    <recommendedName>
        <fullName evidence="7">DNA 3'-5' helicase</fullName>
        <ecNumber evidence="7">5.6.2.4</ecNumber>
    </recommendedName>
</protein>